<dbReference type="Proteomes" id="UP001054945">
    <property type="component" value="Unassembled WGS sequence"/>
</dbReference>
<protein>
    <submittedName>
        <fullName evidence="1">Uncharacterized protein</fullName>
    </submittedName>
</protein>
<dbReference type="EMBL" id="BPLR01017448">
    <property type="protein sequence ID" value="GIY91712.1"/>
    <property type="molecule type" value="Genomic_DNA"/>
</dbReference>
<gene>
    <name evidence="1" type="ORF">CEXT_527991</name>
</gene>
<comment type="caution">
    <text evidence="1">The sequence shown here is derived from an EMBL/GenBank/DDBJ whole genome shotgun (WGS) entry which is preliminary data.</text>
</comment>
<dbReference type="AlphaFoldDB" id="A0AAV4XAT2"/>
<evidence type="ECO:0000313" key="1">
    <source>
        <dbReference type="EMBL" id="GIY91712.1"/>
    </source>
</evidence>
<accession>A0AAV4XAT2</accession>
<proteinExistence type="predicted"/>
<sequence>MYFCPYNPESSGGEFRVTLSHFKLASIANFRKKTAQLLLKNITSIMLTAGIRDMEPNVNEEYIMENPFCINDSSTFRGKLKSNGVLLTHDN</sequence>
<evidence type="ECO:0000313" key="2">
    <source>
        <dbReference type="Proteomes" id="UP001054945"/>
    </source>
</evidence>
<reference evidence="1 2" key="1">
    <citation type="submission" date="2021-06" db="EMBL/GenBank/DDBJ databases">
        <title>Caerostris extrusa draft genome.</title>
        <authorList>
            <person name="Kono N."/>
            <person name="Arakawa K."/>
        </authorList>
    </citation>
    <scope>NUCLEOTIDE SEQUENCE [LARGE SCALE GENOMIC DNA]</scope>
</reference>
<keyword evidence="2" id="KW-1185">Reference proteome</keyword>
<name>A0AAV4XAT2_CAEEX</name>
<organism evidence="1 2">
    <name type="scientific">Caerostris extrusa</name>
    <name type="common">Bark spider</name>
    <name type="synonym">Caerostris bankana</name>
    <dbReference type="NCBI Taxonomy" id="172846"/>
    <lineage>
        <taxon>Eukaryota</taxon>
        <taxon>Metazoa</taxon>
        <taxon>Ecdysozoa</taxon>
        <taxon>Arthropoda</taxon>
        <taxon>Chelicerata</taxon>
        <taxon>Arachnida</taxon>
        <taxon>Araneae</taxon>
        <taxon>Araneomorphae</taxon>
        <taxon>Entelegynae</taxon>
        <taxon>Araneoidea</taxon>
        <taxon>Araneidae</taxon>
        <taxon>Caerostris</taxon>
    </lineage>
</organism>